<feature type="compositionally biased region" description="Basic and acidic residues" evidence="1">
    <location>
        <begin position="256"/>
        <end position="272"/>
    </location>
</feature>
<dbReference type="HOGENOM" id="CLU_941621_0_0_1"/>
<feature type="region of interest" description="Disordered" evidence="1">
    <location>
        <begin position="224"/>
        <end position="273"/>
    </location>
</feature>
<dbReference type="GeneID" id="7446071"/>
<dbReference type="InParanoid" id="B8LEN7"/>
<reference evidence="2 3" key="1">
    <citation type="journal article" date="2004" name="Science">
        <title>The genome of the diatom Thalassiosira pseudonana: ecology, evolution, and metabolism.</title>
        <authorList>
            <person name="Armbrust E.V."/>
            <person name="Berges J.A."/>
            <person name="Bowler C."/>
            <person name="Green B.R."/>
            <person name="Martinez D."/>
            <person name="Putnam N.H."/>
            <person name="Zhou S."/>
            <person name="Allen A.E."/>
            <person name="Apt K.E."/>
            <person name="Bechner M."/>
            <person name="Brzezinski M.A."/>
            <person name="Chaal B.K."/>
            <person name="Chiovitti A."/>
            <person name="Davis A.K."/>
            <person name="Demarest M.S."/>
            <person name="Detter J.C."/>
            <person name="Glavina T."/>
            <person name="Goodstein D."/>
            <person name="Hadi M.Z."/>
            <person name="Hellsten U."/>
            <person name="Hildebrand M."/>
            <person name="Jenkins B.D."/>
            <person name="Jurka J."/>
            <person name="Kapitonov V.V."/>
            <person name="Kroger N."/>
            <person name="Lau W.W."/>
            <person name="Lane T.W."/>
            <person name="Larimer F.W."/>
            <person name="Lippmeier J.C."/>
            <person name="Lucas S."/>
            <person name="Medina M."/>
            <person name="Montsant A."/>
            <person name="Obornik M."/>
            <person name="Parker M.S."/>
            <person name="Palenik B."/>
            <person name="Pazour G.J."/>
            <person name="Richardson P.M."/>
            <person name="Rynearson T.A."/>
            <person name="Saito M.A."/>
            <person name="Schwartz D.C."/>
            <person name="Thamatrakoln K."/>
            <person name="Valentin K."/>
            <person name="Vardi A."/>
            <person name="Wilkerson F.P."/>
            <person name="Rokhsar D.S."/>
        </authorList>
    </citation>
    <scope>NUCLEOTIDE SEQUENCE [LARGE SCALE GENOMIC DNA]</scope>
    <source>
        <strain evidence="2 3">CCMP1335</strain>
    </source>
</reference>
<sequence>MNQTNDTQDISASKASHRGHCKAKGNYKQDESSSSSSDHPQVQVRNTLDADLVLRKCIEDRATIISLLRQDDVKEKELIKAKVFQMQAAQALASIEKDISKQTAKVKYDIKEYNEQSREYIRGFISAFDEGDLELLQHHPVLPSLSGLQESIARCKTAHIEKAQADDRVKKLELSFIHSQHRFSKKISKKNKEAFARALAIAKQQFNDACETWFREMDELLNELPSNGSRENNKKKRSDATTEQVQDLPRTKRPRALVEAEKTGCTVEERTDSQPARVIVDETEERVADVLTHLRD</sequence>
<protein>
    <submittedName>
        <fullName evidence="2">Uncharacterized protein</fullName>
    </submittedName>
</protein>
<organism evidence="2 3">
    <name type="scientific">Thalassiosira pseudonana</name>
    <name type="common">Marine diatom</name>
    <name type="synonym">Cyclotella nana</name>
    <dbReference type="NCBI Taxonomy" id="35128"/>
    <lineage>
        <taxon>Eukaryota</taxon>
        <taxon>Sar</taxon>
        <taxon>Stramenopiles</taxon>
        <taxon>Ochrophyta</taxon>
        <taxon>Bacillariophyta</taxon>
        <taxon>Coscinodiscophyceae</taxon>
        <taxon>Thalassiosirophycidae</taxon>
        <taxon>Thalassiosirales</taxon>
        <taxon>Thalassiosiraceae</taxon>
        <taxon>Thalassiosira</taxon>
    </lineage>
</organism>
<feature type="region of interest" description="Disordered" evidence="1">
    <location>
        <begin position="1"/>
        <end position="44"/>
    </location>
</feature>
<dbReference type="PaxDb" id="35128-Thapsdraft933"/>
<gene>
    <name evidence="2" type="ORF">THAPSDRAFT_bd933</name>
</gene>
<dbReference type="Proteomes" id="UP000001449">
    <property type="component" value="Unassembled WGS sequence"/>
</dbReference>
<dbReference type="KEGG" id="tps:THAPSDRAFT_bd933"/>
<dbReference type="RefSeq" id="XP_002297474.1">
    <property type="nucleotide sequence ID" value="XM_002297438.1"/>
</dbReference>
<feature type="compositionally biased region" description="Polar residues" evidence="1">
    <location>
        <begin position="1"/>
        <end position="14"/>
    </location>
</feature>
<evidence type="ECO:0000313" key="2">
    <source>
        <dbReference type="EMBL" id="EED86213.1"/>
    </source>
</evidence>
<evidence type="ECO:0000256" key="1">
    <source>
        <dbReference type="SAM" id="MobiDB-lite"/>
    </source>
</evidence>
<accession>B8LEN7</accession>
<name>B8LEN7_THAPS</name>
<proteinExistence type="predicted"/>
<keyword evidence="3" id="KW-1185">Reference proteome</keyword>
<dbReference type="EMBL" id="DS999444">
    <property type="protein sequence ID" value="EED86213.1"/>
    <property type="molecule type" value="Genomic_DNA"/>
</dbReference>
<evidence type="ECO:0000313" key="3">
    <source>
        <dbReference type="Proteomes" id="UP000001449"/>
    </source>
</evidence>
<feature type="compositionally biased region" description="Basic residues" evidence="1">
    <location>
        <begin position="15"/>
        <end position="25"/>
    </location>
</feature>
<dbReference type="AlphaFoldDB" id="B8LEN7"/>
<reference evidence="2 3" key="2">
    <citation type="journal article" date="2008" name="Nature">
        <title>The Phaeodactylum genome reveals the evolutionary history of diatom genomes.</title>
        <authorList>
            <person name="Bowler C."/>
            <person name="Allen A.E."/>
            <person name="Badger J.H."/>
            <person name="Grimwood J."/>
            <person name="Jabbari K."/>
            <person name="Kuo A."/>
            <person name="Maheswari U."/>
            <person name="Martens C."/>
            <person name="Maumus F."/>
            <person name="Otillar R.P."/>
            <person name="Rayko E."/>
            <person name="Salamov A."/>
            <person name="Vandepoele K."/>
            <person name="Beszteri B."/>
            <person name="Gruber A."/>
            <person name="Heijde M."/>
            <person name="Katinka M."/>
            <person name="Mock T."/>
            <person name="Valentin K."/>
            <person name="Verret F."/>
            <person name="Berges J.A."/>
            <person name="Brownlee C."/>
            <person name="Cadoret J.P."/>
            <person name="Chiovitti A."/>
            <person name="Choi C.J."/>
            <person name="Coesel S."/>
            <person name="De Martino A."/>
            <person name="Detter J.C."/>
            <person name="Durkin C."/>
            <person name="Falciatore A."/>
            <person name="Fournet J."/>
            <person name="Haruta M."/>
            <person name="Huysman M.J."/>
            <person name="Jenkins B.D."/>
            <person name="Jiroutova K."/>
            <person name="Jorgensen R.E."/>
            <person name="Joubert Y."/>
            <person name="Kaplan A."/>
            <person name="Kroger N."/>
            <person name="Kroth P.G."/>
            <person name="La Roche J."/>
            <person name="Lindquist E."/>
            <person name="Lommer M."/>
            <person name="Martin-Jezequel V."/>
            <person name="Lopez P.J."/>
            <person name="Lucas S."/>
            <person name="Mangogna M."/>
            <person name="McGinnis K."/>
            <person name="Medlin L.K."/>
            <person name="Montsant A."/>
            <person name="Oudot-Le Secq M.P."/>
            <person name="Napoli C."/>
            <person name="Obornik M."/>
            <person name="Parker M.S."/>
            <person name="Petit J.L."/>
            <person name="Porcel B.M."/>
            <person name="Poulsen N."/>
            <person name="Robison M."/>
            <person name="Rychlewski L."/>
            <person name="Rynearson T.A."/>
            <person name="Schmutz J."/>
            <person name="Shapiro H."/>
            <person name="Siaut M."/>
            <person name="Stanley M."/>
            <person name="Sussman M.R."/>
            <person name="Taylor A.R."/>
            <person name="Vardi A."/>
            <person name="von Dassow P."/>
            <person name="Vyverman W."/>
            <person name="Willis A."/>
            <person name="Wyrwicz L.S."/>
            <person name="Rokhsar D.S."/>
            <person name="Weissenbach J."/>
            <person name="Armbrust E.V."/>
            <person name="Green B.R."/>
            <person name="Van de Peer Y."/>
            <person name="Grigoriev I.V."/>
        </authorList>
    </citation>
    <scope>NUCLEOTIDE SEQUENCE [LARGE SCALE GENOMIC DNA]</scope>
    <source>
        <strain evidence="2 3">CCMP1335</strain>
    </source>
</reference>